<feature type="domain" description="Transglycosylase SLT" evidence="4">
    <location>
        <begin position="299"/>
        <end position="419"/>
    </location>
</feature>
<dbReference type="PANTHER" id="PTHR37423:SF2">
    <property type="entry name" value="MEMBRANE-BOUND LYTIC MUREIN TRANSGLYCOSYLASE C"/>
    <property type="match status" value="1"/>
</dbReference>
<reference evidence="6" key="2">
    <citation type="journal article" date="2021" name="PeerJ">
        <title>Extensive microbial diversity within the chicken gut microbiome revealed by metagenomics and culture.</title>
        <authorList>
            <person name="Gilroy R."/>
            <person name="Ravi A."/>
            <person name="Getino M."/>
            <person name="Pursley I."/>
            <person name="Horton D.L."/>
            <person name="Alikhan N.F."/>
            <person name="Baker D."/>
            <person name="Gharbi K."/>
            <person name="Hall N."/>
            <person name="Watson M."/>
            <person name="Adriaenssens E.M."/>
            <person name="Foster-Nyarko E."/>
            <person name="Jarju S."/>
            <person name="Secka A."/>
            <person name="Antonio M."/>
            <person name="Oren A."/>
            <person name="Chaudhuri R.R."/>
            <person name="La Ragione R."/>
            <person name="Hildebrand F."/>
            <person name="Pallen M.J."/>
        </authorList>
    </citation>
    <scope>NUCLEOTIDE SEQUENCE</scope>
    <source>
        <strain evidence="6">B1-15692</strain>
    </source>
</reference>
<evidence type="ECO:0000259" key="5">
    <source>
        <dbReference type="Pfam" id="PF11873"/>
    </source>
</evidence>
<feature type="domain" description="Murein transglycosylase-C N-terminal" evidence="5">
    <location>
        <begin position="70"/>
        <end position="132"/>
    </location>
</feature>
<comment type="similarity">
    <text evidence="1">Belongs to the transglycosylase Slt family.</text>
</comment>
<dbReference type="GO" id="GO:0008933">
    <property type="term" value="F:peptidoglycan lytic transglycosylase activity"/>
    <property type="evidence" value="ECO:0007669"/>
    <property type="project" value="InterPro"/>
</dbReference>
<protein>
    <submittedName>
        <fullName evidence="6">DUF3393 domain-containing protein</fullName>
    </submittedName>
</protein>
<dbReference type="PANTHER" id="PTHR37423">
    <property type="entry name" value="SOLUBLE LYTIC MUREIN TRANSGLYCOSYLASE-RELATED"/>
    <property type="match status" value="1"/>
</dbReference>
<dbReference type="CDD" id="cd16893">
    <property type="entry name" value="LT_MltC_MltE"/>
    <property type="match status" value="1"/>
</dbReference>
<comment type="caution">
    <text evidence="6">The sequence shown here is derived from an EMBL/GenBank/DDBJ whole genome shotgun (WGS) entry which is preliminary data.</text>
</comment>
<dbReference type="AlphaFoldDB" id="A0A9D9NC15"/>
<feature type="region of interest" description="Disordered" evidence="2">
    <location>
        <begin position="182"/>
        <end position="206"/>
    </location>
</feature>
<feature type="region of interest" description="Disordered" evidence="2">
    <location>
        <begin position="220"/>
        <end position="247"/>
    </location>
</feature>
<dbReference type="Gene3D" id="1.10.530.10">
    <property type="match status" value="1"/>
</dbReference>
<keyword evidence="3" id="KW-0732">Signal</keyword>
<feature type="chain" id="PRO_5038387333" evidence="3">
    <location>
        <begin position="24"/>
        <end position="463"/>
    </location>
</feature>
<dbReference type="SUPFAM" id="SSF53955">
    <property type="entry name" value="Lysozyme-like"/>
    <property type="match status" value="1"/>
</dbReference>
<feature type="signal peptide" evidence="3">
    <location>
        <begin position="1"/>
        <end position="23"/>
    </location>
</feature>
<evidence type="ECO:0000256" key="3">
    <source>
        <dbReference type="SAM" id="SignalP"/>
    </source>
</evidence>
<dbReference type="InterPro" id="IPR000189">
    <property type="entry name" value="Transglyc_AS"/>
</dbReference>
<evidence type="ECO:0000256" key="2">
    <source>
        <dbReference type="SAM" id="MobiDB-lite"/>
    </source>
</evidence>
<dbReference type="Pfam" id="PF11873">
    <property type="entry name" value="Mltc_N"/>
    <property type="match status" value="1"/>
</dbReference>
<organism evidence="6 7">
    <name type="scientific">Candidatus Cryptobacteroides faecipullorum</name>
    <dbReference type="NCBI Taxonomy" id="2840764"/>
    <lineage>
        <taxon>Bacteria</taxon>
        <taxon>Pseudomonadati</taxon>
        <taxon>Bacteroidota</taxon>
        <taxon>Bacteroidia</taxon>
        <taxon>Bacteroidales</taxon>
        <taxon>Candidatus Cryptobacteroides</taxon>
    </lineage>
</organism>
<dbReference type="Pfam" id="PF01464">
    <property type="entry name" value="SLT"/>
    <property type="match status" value="1"/>
</dbReference>
<accession>A0A9D9NC15</accession>
<dbReference type="Proteomes" id="UP000823660">
    <property type="component" value="Unassembled WGS sequence"/>
</dbReference>
<dbReference type="GO" id="GO:0016020">
    <property type="term" value="C:membrane"/>
    <property type="evidence" value="ECO:0007669"/>
    <property type="project" value="InterPro"/>
</dbReference>
<sequence length="463" mass="51284">MKKLWNIVSIHLVWMSAVTYSAAQSFTSLDSIITGFENEVTYEMMSFEEYAGEAKAEYEQYQAAAKADFEKYVEKIRSVWGRTDEDDLKTDTKTEWVEYSEDYMSRSIVDFENGKITLQVRVDDNDDEASINSKITGAVARMLSSRGSTCPYPSTADISEPLSSKPILDGIVDFSGYDLTGEAPSGRAAPSGSVRKPVPPKPTVKGGKLAIASTEARNVKNDRKGSTMARRAIEKEKSDKGPTDTVPALPDISTIAAAVAVQSEKSIAEDNGQKVITLQMELVEDNLSKNAALYADLVSEFASEFKIEPALIFAVIEQESSFNPEATSWVPAYGLMQLVPTSGGFDAYRFVYKKEWVPTRSYLYVPKNNIELGTAYLRVLMNQFSSVSDPECRRLCVIASYNTGAGNVSRAFTGSANLSKALPLIDRYDYDRLYKHLTGNLNTEEARNYVSGVSKRRAKYLKE</sequence>
<dbReference type="InterPro" id="IPR024570">
    <property type="entry name" value="Murein_transglycosylaseC_N"/>
</dbReference>
<evidence type="ECO:0000259" key="4">
    <source>
        <dbReference type="Pfam" id="PF01464"/>
    </source>
</evidence>
<reference evidence="6" key="1">
    <citation type="submission" date="2020-10" db="EMBL/GenBank/DDBJ databases">
        <authorList>
            <person name="Gilroy R."/>
        </authorList>
    </citation>
    <scope>NUCLEOTIDE SEQUENCE</scope>
    <source>
        <strain evidence="6">B1-15692</strain>
    </source>
</reference>
<evidence type="ECO:0000313" key="6">
    <source>
        <dbReference type="EMBL" id="MBO8467884.1"/>
    </source>
</evidence>
<name>A0A9D9NC15_9BACT</name>
<evidence type="ECO:0000256" key="1">
    <source>
        <dbReference type="ARBA" id="ARBA00007734"/>
    </source>
</evidence>
<dbReference type="GO" id="GO:0000270">
    <property type="term" value="P:peptidoglycan metabolic process"/>
    <property type="evidence" value="ECO:0007669"/>
    <property type="project" value="InterPro"/>
</dbReference>
<evidence type="ECO:0000313" key="7">
    <source>
        <dbReference type="Proteomes" id="UP000823660"/>
    </source>
</evidence>
<dbReference type="InterPro" id="IPR023346">
    <property type="entry name" value="Lysozyme-like_dom_sf"/>
</dbReference>
<gene>
    <name evidence="6" type="ORF">IAB99_09025</name>
</gene>
<dbReference type="EMBL" id="JADIMH010000062">
    <property type="protein sequence ID" value="MBO8467884.1"/>
    <property type="molecule type" value="Genomic_DNA"/>
</dbReference>
<feature type="compositionally biased region" description="Basic and acidic residues" evidence="2">
    <location>
        <begin position="220"/>
        <end position="242"/>
    </location>
</feature>
<proteinExistence type="inferred from homology"/>
<dbReference type="InterPro" id="IPR008258">
    <property type="entry name" value="Transglycosylase_SLT_dom_1"/>
</dbReference>
<dbReference type="PROSITE" id="PS00922">
    <property type="entry name" value="TRANSGLYCOSYLASE"/>
    <property type="match status" value="1"/>
</dbReference>